<keyword evidence="3" id="KW-1185">Reference proteome</keyword>
<feature type="region of interest" description="Disordered" evidence="1">
    <location>
        <begin position="36"/>
        <end position="198"/>
    </location>
</feature>
<dbReference type="EMBL" id="JANPWB010000013">
    <property type="protein sequence ID" value="KAJ1103055.1"/>
    <property type="molecule type" value="Genomic_DNA"/>
</dbReference>
<sequence>MYICTQRPPAHTHRCLQYTYVHLYPAVPRHPSRARARLGGVGSQRPPHPRAPLAVSPSPPPSSPGSGGQRRLRALRRAGHGSGARGSALPGPRGRAAHPGPARPPLDPGRSPAAAERWRPPSPASSSSRSRRRTRPGGNGERGPGVCGHRRGRKGLGPASRALRGRRTRPGAAGGGGRTGIRSSQRQARPGRVLRPRAWLLGRGRRGLAPSSAALPGLPAGERAQGPGTVLCSAACWGEGAGAWHSPLQRCLLGRGLRGLAPSSPALPGLPAGERAQGPGTVLCSAACWGEGSGAWHRPLQRSLGCLLGRGRRGLAPSSAALPAGERAQGPGTVLCSAACWGEGAGAWHRPLQRCLLGRGLRGLAPSSAALPGLPAGERAQGPGTVLCSAPWAACWGEGAGTWHRPLQRSMGCLLGRRAQGPGTVLCSAPWAACWGDGRRGLAPSSAALHGLPAGKTGAGAWHRPLQRSMGCLLGRRAQGPGTVICSAPWAAC</sequence>
<dbReference type="AlphaFoldDB" id="A0AAV7MRZ7"/>
<proteinExistence type="predicted"/>
<evidence type="ECO:0000256" key="1">
    <source>
        <dbReference type="SAM" id="MobiDB-lite"/>
    </source>
</evidence>
<name>A0AAV7MRZ7_PLEWA</name>
<protein>
    <submittedName>
        <fullName evidence="2">Uncharacterized protein</fullName>
    </submittedName>
</protein>
<feature type="compositionally biased region" description="Low complexity" evidence="1">
    <location>
        <begin position="85"/>
        <end position="100"/>
    </location>
</feature>
<organism evidence="2 3">
    <name type="scientific">Pleurodeles waltl</name>
    <name type="common">Iberian ribbed newt</name>
    <dbReference type="NCBI Taxonomy" id="8319"/>
    <lineage>
        <taxon>Eukaryota</taxon>
        <taxon>Metazoa</taxon>
        <taxon>Chordata</taxon>
        <taxon>Craniata</taxon>
        <taxon>Vertebrata</taxon>
        <taxon>Euteleostomi</taxon>
        <taxon>Amphibia</taxon>
        <taxon>Batrachia</taxon>
        <taxon>Caudata</taxon>
        <taxon>Salamandroidea</taxon>
        <taxon>Salamandridae</taxon>
        <taxon>Pleurodelinae</taxon>
        <taxon>Pleurodeles</taxon>
    </lineage>
</organism>
<evidence type="ECO:0000313" key="2">
    <source>
        <dbReference type="EMBL" id="KAJ1103055.1"/>
    </source>
</evidence>
<gene>
    <name evidence="2" type="ORF">NDU88_000483</name>
</gene>
<comment type="caution">
    <text evidence="2">The sequence shown here is derived from an EMBL/GenBank/DDBJ whole genome shotgun (WGS) entry which is preliminary data.</text>
</comment>
<accession>A0AAV7MRZ7</accession>
<reference evidence="2" key="1">
    <citation type="journal article" date="2022" name="bioRxiv">
        <title>Sequencing and chromosome-scale assembly of the giantPleurodeles waltlgenome.</title>
        <authorList>
            <person name="Brown T."/>
            <person name="Elewa A."/>
            <person name="Iarovenko S."/>
            <person name="Subramanian E."/>
            <person name="Araus A.J."/>
            <person name="Petzold A."/>
            <person name="Susuki M."/>
            <person name="Suzuki K.-i.T."/>
            <person name="Hayashi T."/>
            <person name="Toyoda A."/>
            <person name="Oliveira C."/>
            <person name="Osipova E."/>
            <person name="Leigh N.D."/>
            <person name="Simon A."/>
            <person name="Yun M.H."/>
        </authorList>
    </citation>
    <scope>NUCLEOTIDE SEQUENCE</scope>
    <source>
        <strain evidence="2">20211129_DDA</strain>
        <tissue evidence="2">Liver</tissue>
    </source>
</reference>
<feature type="compositionally biased region" description="Gly residues" evidence="1">
    <location>
        <begin position="137"/>
        <end position="146"/>
    </location>
</feature>
<dbReference type="Proteomes" id="UP001066276">
    <property type="component" value="Chromosome 9"/>
</dbReference>
<feature type="compositionally biased region" description="Basic residues" evidence="1">
    <location>
        <begin position="70"/>
        <end position="79"/>
    </location>
</feature>
<evidence type="ECO:0000313" key="3">
    <source>
        <dbReference type="Proteomes" id="UP001066276"/>
    </source>
</evidence>